<protein>
    <submittedName>
        <fullName evidence="12">ATP-binding cassette, subfamily B</fullName>
    </submittedName>
</protein>
<dbReference type="Gene3D" id="3.40.50.300">
    <property type="entry name" value="P-loop containing nucleotide triphosphate hydrolases"/>
    <property type="match status" value="1"/>
</dbReference>
<feature type="domain" description="ABC transmembrane type-1" evidence="11">
    <location>
        <begin position="14"/>
        <end position="296"/>
    </location>
</feature>
<dbReference type="InterPro" id="IPR039421">
    <property type="entry name" value="Type_1_exporter"/>
</dbReference>
<dbReference type="PANTHER" id="PTHR43394">
    <property type="entry name" value="ATP-DEPENDENT PERMEASE MDL1, MITOCHONDRIAL"/>
    <property type="match status" value="1"/>
</dbReference>
<feature type="transmembrane region" description="Helical" evidence="9">
    <location>
        <begin position="12"/>
        <end position="38"/>
    </location>
</feature>
<keyword evidence="5" id="KW-0547">Nucleotide-binding</keyword>
<feature type="transmembrane region" description="Helical" evidence="9">
    <location>
        <begin position="234"/>
        <end position="256"/>
    </location>
</feature>
<dbReference type="SUPFAM" id="SSF90123">
    <property type="entry name" value="ABC transporter transmembrane region"/>
    <property type="match status" value="1"/>
</dbReference>
<evidence type="ECO:0000313" key="13">
    <source>
        <dbReference type="Proteomes" id="UP000198564"/>
    </source>
</evidence>
<organism evidence="12 13">
    <name type="scientific">Alkalibacterium gilvum</name>
    <dbReference type="NCBI Taxonomy" id="1130080"/>
    <lineage>
        <taxon>Bacteria</taxon>
        <taxon>Bacillati</taxon>
        <taxon>Bacillota</taxon>
        <taxon>Bacilli</taxon>
        <taxon>Lactobacillales</taxon>
        <taxon>Carnobacteriaceae</taxon>
        <taxon>Alkalibacterium</taxon>
    </lineage>
</organism>
<dbReference type="InterPro" id="IPR003593">
    <property type="entry name" value="AAA+_ATPase"/>
</dbReference>
<dbReference type="SMART" id="SM00382">
    <property type="entry name" value="AAA"/>
    <property type="match status" value="1"/>
</dbReference>
<dbReference type="RefSeq" id="WP_091633689.1">
    <property type="nucleotide sequence ID" value="NZ_FNYW01000009.1"/>
</dbReference>
<gene>
    <name evidence="12" type="ORF">SAMN04488113_1093</name>
</gene>
<dbReference type="GO" id="GO:0015421">
    <property type="term" value="F:ABC-type oligopeptide transporter activity"/>
    <property type="evidence" value="ECO:0007669"/>
    <property type="project" value="TreeGrafter"/>
</dbReference>
<dbReference type="CDD" id="cd18548">
    <property type="entry name" value="ABC_6TM_Tm287_like"/>
    <property type="match status" value="1"/>
</dbReference>
<dbReference type="Pfam" id="PF00005">
    <property type="entry name" value="ABC_tran"/>
    <property type="match status" value="1"/>
</dbReference>
<evidence type="ECO:0000256" key="7">
    <source>
        <dbReference type="ARBA" id="ARBA00022989"/>
    </source>
</evidence>
<feature type="transmembrane region" description="Helical" evidence="9">
    <location>
        <begin position="153"/>
        <end position="172"/>
    </location>
</feature>
<evidence type="ECO:0000259" key="11">
    <source>
        <dbReference type="PROSITE" id="PS50929"/>
    </source>
</evidence>
<evidence type="ECO:0000259" key="10">
    <source>
        <dbReference type="PROSITE" id="PS50893"/>
    </source>
</evidence>
<dbReference type="InterPro" id="IPR027417">
    <property type="entry name" value="P-loop_NTPase"/>
</dbReference>
<proteinExistence type="predicted"/>
<dbReference type="FunFam" id="3.40.50.300:FF:000854">
    <property type="entry name" value="Multidrug ABC transporter ATP-binding protein"/>
    <property type="match status" value="1"/>
</dbReference>
<accession>A0A1H6SNF1</accession>
<reference evidence="13" key="1">
    <citation type="submission" date="2016-10" db="EMBL/GenBank/DDBJ databases">
        <authorList>
            <person name="Varghese N."/>
            <person name="Submissions S."/>
        </authorList>
    </citation>
    <scope>NUCLEOTIDE SEQUENCE [LARGE SCALE GENOMIC DNA]</scope>
    <source>
        <strain evidence="13">DSM 25751</strain>
    </source>
</reference>
<dbReference type="Gene3D" id="1.20.1560.10">
    <property type="entry name" value="ABC transporter type 1, transmembrane domain"/>
    <property type="match status" value="1"/>
</dbReference>
<dbReference type="STRING" id="1130080.SAMN04488113_1093"/>
<dbReference type="InterPro" id="IPR017871">
    <property type="entry name" value="ABC_transporter-like_CS"/>
</dbReference>
<evidence type="ECO:0000256" key="3">
    <source>
        <dbReference type="ARBA" id="ARBA00022475"/>
    </source>
</evidence>
<dbReference type="PROSITE" id="PS50893">
    <property type="entry name" value="ABC_TRANSPORTER_2"/>
    <property type="match status" value="1"/>
</dbReference>
<comment type="subcellular location">
    <subcellularLocation>
        <location evidence="1">Cell membrane</location>
        <topology evidence="1">Multi-pass membrane protein</topology>
    </subcellularLocation>
</comment>
<evidence type="ECO:0000256" key="2">
    <source>
        <dbReference type="ARBA" id="ARBA00022448"/>
    </source>
</evidence>
<keyword evidence="7 9" id="KW-1133">Transmembrane helix</keyword>
<dbReference type="GO" id="GO:0005886">
    <property type="term" value="C:plasma membrane"/>
    <property type="evidence" value="ECO:0007669"/>
    <property type="project" value="UniProtKB-SubCell"/>
</dbReference>
<feature type="transmembrane region" description="Helical" evidence="9">
    <location>
        <begin position="123"/>
        <end position="147"/>
    </location>
</feature>
<evidence type="ECO:0000256" key="9">
    <source>
        <dbReference type="SAM" id="Phobius"/>
    </source>
</evidence>
<keyword evidence="2" id="KW-0813">Transport</keyword>
<keyword evidence="13" id="KW-1185">Reference proteome</keyword>
<dbReference type="InterPro" id="IPR003439">
    <property type="entry name" value="ABC_transporter-like_ATP-bd"/>
</dbReference>
<dbReference type="SUPFAM" id="SSF52540">
    <property type="entry name" value="P-loop containing nucleoside triphosphate hydrolases"/>
    <property type="match status" value="1"/>
</dbReference>
<dbReference type="AlphaFoldDB" id="A0A1H6SNF1"/>
<keyword evidence="3" id="KW-1003">Cell membrane</keyword>
<evidence type="ECO:0000256" key="1">
    <source>
        <dbReference type="ARBA" id="ARBA00004651"/>
    </source>
</evidence>
<keyword evidence="8 9" id="KW-0472">Membrane</keyword>
<evidence type="ECO:0000256" key="5">
    <source>
        <dbReference type="ARBA" id="ARBA00022741"/>
    </source>
</evidence>
<dbReference type="GO" id="GO:0005524">
    <property type="term" value="F:ATP binding"/>
    <property type="evidence" value="ECO:0007669"/>
    <property type="project" value="UniProtKB-KW"/>
</dbReference>
<evidence type="ECO:0000313" key="12">
    <source>
        <dbReference type="EMBL" id="SEI66307.1"/>
    </source>
</evidence>
<feature type="transmembrane region" description="Helical" evidence="9">
    <location>
        <begin position="276"/>
        <end position="294"/>
    </location>
</feature>
<dbReference type="GO" id="GO:0016887">
    <property type="term" value="F:ATP hydrolysis activity"/>
    <property type="evidence" value="ECO:0007669"/>
    <property type="project" value="InterPro"/>
</dbReference>
<sequence>MIRLGKWMNPWRIFLSLVFLAVQIVGMLAMPTITANIIDYGVAEGNIDYIVQTGFIMLGFTFLTITSALGNVYFAAKESQGLGDKIRRKIYTTVAYFTNEEIDKFGTSTLITRTTNDVMQIQFVMMMVLRVMALSPFLMIGAGIMAFTREPQLAFVFLISIPALGLLLYLILRATSPIFKSLQLKTDKLNRVFREGLTGIRVIRAFNKDKYEKERFDDANWDFASTSIKAFTRLAFMMPAMTFAISITNIMIIWFGSQLISVGDMQVGNLVAFMTYAMQILIGVMMLSQSLFFLPRGQVAASRVLEVIDTPNIIKDPKSPKELATKDGASLAFNDVSYRYPGAEKPAVCNIDFTLKKGERLAIIGGTGSGKTTLANLIPRLYDVESGSIKVNGKDIREVEQGKLRQLVGFAPQKAILFSGTIRDNLKYGKPDATDKEIWHALDVAQGKDFVLGLSDQLDAYVEQGGGNFSGGQRQRLSIARALVTEGDILVFDDSFSALDFKTDAKLREALEPETKDAAVVIIAQRISTVVDANQIIVLDKGKMVGKGTHKELKETNKVYQEIMDSQLKGEDI</sequence>
<dbReference type="Pfam" id="PF00664">
    <property type="entry name" value="ABC_membrane"/>
    <property type="match status" value="1"/>
</dbReference>
<dbReference type="PROSITE" id="PS50929">
    <property type="entry name" value="ABC_TM1F"/>
    <property type="match status" value="1"/>
</dbReference>
<dbReference type="InterPro" id="IPR036640">
    <property type="entry name" value="ABC1_TM_sf"/>
</dbReference>
<evidence type="ECO:0000256" key="8">
    <source>
        <dbReference type="ARBA" id="ARBA00023136"/>
    </source>
</evidence>
<name>A0A1H6SNF1_9LACT</name>
<feature type="transmembrane region" description="Helical" evidence="9">
    <location>
        <begin position="50"/>
        <end position="76"/>
    </location>
</feature>
<dbReference type="InterPro" id="IPR011527">
    <property type="entry name" value="ABC1_TM_dom"/>
</dbReference>
<dbReference type="PROSITE" id="PS00211">
    <property type="entry name" value="ABC_TRANSPORTER_1"/>
    <property type="match status" value="1"/>
</dbReference>
<keyword evidence="4 9" id="KW-0812">Transmembrane</keyword>
<feature type="domain" description="ABC transporter" evidence="10">
    <location>
        <begin position="331"/>
        <end position="566"/>
    </location>
</feature>
<keyword evidence="6 12" id="KW-0067">ATP-binding</keyword>
<evidence type="ECO:0000256" key="4">
    <source>
        <dbReference type="ARBA" id="ARBA00022692"/>
    </source>
</evidence>
<dbReference type="OrthoDB" id="9770415at2"/>
<dbReference type="PANTHER" id="PTHR43394:SF1">
    <property type="entry name" value="ATP-BINDING CASSETTE SUB-FAMILY B MEMBER 10, MITOCHONDRIAL"/>
    <property type="match status" value="1"/>
</dbReference>
<dbReference type="Proteomes" id="UP000198564">
    <property type="component" value="Unassembled WGS sequence"/>
</dbReference>
<dbReference type="EMBL" id="FNYW01000009">
    <property type="protein sequence ID" value="SEI66307.1"/>
    <property type="molecule type" value="Genomic_DNA"/>
</dbReference>
<evidence type="ECO:0000256" key="6">
    <source>
        <dbReference type="ARBA" id="ARBA00022840"/>
    </source>
</evidence>